<dbReference type="InterPro" id="IPR000073">
    <property type="entry name" value="AB_hydrolase_1"/>
</dbReference>
<evidence type="ECO:0000313" key="8">
    <source>
        <dbReference type="Proteomes" id="UP000647133"/>
    </source>
</evidence>
<evidence type="ECO:0000256" key="4">
    <source>
        <dbReference type="ARBA" id="ARBA00022827"/>
    </source>
</evidence>
<sequence>MQSNFETIDFLALDGFKCNLKHYLQNQPSKCPVLLVHGAGVRADIFCPPTEMNLVETLAKEGYDVWLENWRGSIEFPPNKWDLDQVAKFDHPAAVKKVLELSGASEIKAIIHCQGSTSFMISVVLGLVPEVTTIISNAVSLHPIVPRFSVFKSRFLVPIVSRFFEYISPKWGNVAPDFKSKLMRLMVLLTHPEKDTKVGKFVSFTYGSGFPALWLLENLDEKTMKWIEEEFAEVPISFFEHIGQCIKQGVLVPNEPGISTYAPQHHQFSPRIVLFGGIRNLCFLPQSQQATFDYLEKCQPGKHKLYLLDDYSHLDVFLGKTSNKDVFPLMIDELNKN</sequence>
<keyword evidence="5" id="KW-0560">Oxidoreductase</keyword>
<evidence type="ECO:0000256" key="5">
    <source>
        <dbReference type="ARBA" id="ARBA00023002"/>
    </source>
</evidence>
<comment type="caution">
    <text evidence="7">The sequence shown here is derived from an EMBL/GenBank/DDBJ whole genome shotgun (WGS) entry which is preliminary data.</text>
</comment>
<reference evidence="7 8" key="1">
    <citation type="submission" date="2020-09" db="EMBL/GenBank/DDBJ databases">
        <title>Echinicola sp. CAU 1574 isolated from sand of Sido Beach.</title>
        <authorList>
            <person name="Kim W."/>
        </authorList>
    </citation>
    <scope>NUCLEOTIDE SEQUENCE [LARGE SCALE GENOMIC DNA]</scope>
    <source>
        <strain evidence="7 8">CAU 1574</strain>
    </source>
</reference>
<comment type="similarity">
    <text evidence="2">Belongs to the GMC oxidoreductase family.</text>
</comment>
<evidence type="ECO:0000259" key="6">
    <source>
        <dbReference type="Pfam" id="PF00561"/>
    </source>
</evidence>
<comment type="cofactor">
    <cofactor evidence="1">
        <name>FAD</name>
        <dbReference type="ChEBI" id="CHEBI:57692"/>
    </cofactor>
</comment>
<proteinExistence type="inferred from homology"/>
<dbReference type="SUPFAM" id="SSF53474">
    <property type="entry name" value="alpha/beta-Hydrolases"/>
    <property type="match status" value="1"/>
</dbReference>
<dbReference type="InterPro" id="IPR052542">
    <property type="entry name" value="Cholesterol_Oxidase"/>
</dbReference>
<dbReference type="Pfam" id="PF00561">
    <property type="entry name" value="Abhydrolase_1"/>
    <property type="match status" value="1"/>
</dbReference>
<dbReference type="EMBL" id="JACYTQ010000003">
    <property type="protein sequence ID" value="MBD8489045.1"/>
    <property type="molecule type" value="Genomic_DNA"/>
</dbReference>
<feature type="domain" description="AB hydrolase-1" evidence="6">
    <location>
        <begin position="32"/>
        <end position="117"/>
    </location>
</feature>
<dbReference type="InterPro" id="IPR029058">
    <property type="entry name" value="AB_hydrolase_fold"/>
</dbReference>
<dbReference type="Gene3D" id="3.40.50.1820">
    <property type="entry name" value="alpha/beta hydrolase"/>
    <property type="match status" value="1"/>
</dbReference>
<keyword evidence="3" id="KW-0285">Flavoprotein</keyword>
<name>A0ABR9AJN9_9BACT</name>
<organism evidence="7 8">
    <name type="scientific">Echinicola arenosa</name>
    <dbReference type="NCBI Taxonomy" id="2774144"/>
    <lineage>
        <taxon>Bacteria</taxon>
        <taxon>Pseudomonadati</taxon>
        <taxon>Bacteroidota</taxon>
        <taxon>Cytophagia</taxon>
        <taxon>Cytophagales</taxon>
        <taxon>Cyclobacteriaceae</taxon>
        <taxon>Echinicola</taxon>
    </lineage>
</organism>
<keyword evidence="4" id="KW-0274">FAD</keyword>
<evidence type="ECO:0000256" key="3">
    <source>
        <dbReference type="ARBA" id="ARBA00022630"/>
    </source>
</evidence>
<evidence type="ECO:0000313" key="7">
    <source>
        <dbReference type="EMBL" id="MBD8489045.1"/>
    </source>
</evidence>
<keyword evidence="8" id="KW-1185">Reference proteome</keyword>
<dbReference type="PANTHER" id="PTHR47470:SF1">
    <property type="entry name" value="FAD-DEPENDENT OXIDOREDUCTASE 2 FAD BINDING DOMAIN-CONTAINING PROTEIN"/>
    <property type="match status" value="1"/>
</dbReference>
<keyword evidence="7" id="KW-0378">Hydrolase</keyword>
<dbReference type="GO" id="GO:0016787">
    <property type="term" value="F:hydrolase activity"/>
    <property type="evidence" value="ECO:0007669"/>
    <property type="project" value="UniProtKB-KW"/>
</dbReference>
<dbReference type="RefSeq" id="WP_192009936.1">
    <property type="nucleotide sequence ID" value="NZ_JACYTQ010000003.1"/>
</dbReference>
<dbReference type="PANTHER" id="PTHR47470">
    <property type="entry name" value="CHOLESTEROL OXIDASE"/>
    <property type="match status" value="1"/>
</dbReference>
<protein>
    <submittedName>
        <fullName evidence="7">Alpha/beta fold hydrolase</fullName>
    </submittedName>
</protein>
<accession>A0ABR9AJN9</accession>
<evidence type="ECO:0000256" key="1">
    <source>
        <dbReference type="ARBA" id="ARBA00001974"/>
    </source>
</evidence>
<dbReference type="Proteomes" id="UP000647133">
    <property type="component" value="Unassembled WGS sequence"/>
</dbReference>
<evidence type="ECO:0000256" key="2">
    <source>
        <dbReference type="ARBA" id="ARBA00010790"/>
    </source>
</evidence>
<gene>
    <name evidence="7" type="ORF">IFO69_09835</name>
</gene>